<keyword evidence="12" id="KW-1185">Reference proteome</keyword>
<evidence type="ECO:0000256" key="1">
    <source>
        <dbReference type="ARBA" id="ARBA00000085"/>
    </source>
</evidence>
<dbReference type="GO" id="GO:0000155">
    <property type="term" value="F:phosphorelay sensor kinase activity"/>
    <property type="evidence" value="ECO:0007669"/>
    <property type="project" value="InterPro"/>
</dbReference>
<keyword evidence="6 11" id="KW-0418">Kinase</keyword>
<dbReference type="InterPro" id="IPR036097">
    <property type="entry name" value="HisK_dim/P_sf"/>
</dbReference>
<dbReference type="PROSITE" id="PS50109">
    <property type="entry name" value="HIS_KIN"/>
    <property type="match status" value="1"/>
</dbReference>
<keyword evidence="9" id="KW-1133">Transmembrane helix</keyword>
<evidence type="ECO:0000313" key="11">
    <source>
        <dbReference type="EMBL" id="CAD5110449.1"/>
    </source>
</evidence>
<proteinExistence type="predicted"/>
<comment type="catalytic activity">
    <reaction evidence="1">
        <text>ATP + protein L-histidine = ADP + protein N-phospho-L-histidine.</text>
        <dbReference type="EC" id="2.7.13.3"/>
    </reaction>
</comment>
<dbReference type="Gene3D" id="3.30.565.10">
    <property type="entry name" value="Histidine kinase-like ATPase, C-terminal domain"/>
    <property type="match status" value="1"/>
</dbReference>
<dbReference type="CDD" id="cd00082">
    <property type="entry name" value="HisKA"/>
    <property type="match status" value="1"/>
</dbReference>
<keyword evidence="4 11" id="KW-0808">Transferase</keyword>
<evidence type="ECO:0000256" key="4">
    <source>
        <dbReference type="ARBA" id="ARBA00022679"/>
    </source>
</evidence>
<feature type="transmembrane region" description="Helical" evidence="9">
    <location>
        <begin position="29"/>
        <end position="54"/>
    </location>
</feature>
<dbReference type="SMART" id="SM00388">
    <property type="entry name" value="HisKA"/>
    <property type="match status" value="1"/>
</dbReference>
<dbReference type="Pfam" id="PF00512">
    <property type="entry name" value="HisKA"/>
    <property type="match status" value="1"/>
</dbReference>
<sequence>MRTAFMRDMFLQGRYTTATADKQFNLLQWFSVVSLLIIGSVALGLGIISTRFVVKESIERDAMLSAQFIHAIAAAEVRHVELPALQSMGDVLDARLDSQYPPDVAILRDRARVEFLDHIAHLPDALLANIYALDHTIIWSTNPDLIGRHIAGNEHLAEAFHSKSQVISSYHRIDDERLEQKFLRAPEHLFIENYIPLLDAAGKAVSVVEIYKEPKDLIARIQRGYVLIWLATAIGGGLIYVGLFWIVRRASGQIASQQKQLIANETFVALGEMSSAVAHSLRNPLAAIRSSAELALELSEPPTRGNINDIIGQVDRMSKWVRDLLTSLRPINGDSEAVNPVAVINETLHAFDQQCRNANIQVDFTPSPVPPLFCHRMLLSQIFNSLCSNAIEAMPQGGSLSIRIEPDESARWMHITVSDTGKGMSRQQETMAFKPFYTTKQGGLGVGLVMVKRIMDRFGGRISLRSREQEGTQVCLSFRMATGGEHGTQHTDC</sequence>
<keyword evidence="3" id="KW-0597">Phosphoprotein</keyword>
<keyword evidence="8" id="KW-0902">Two-component regulatory system</keyword>
<comment type="caution">
    <text evidence="11">The sequence shown here is derived from an EMBL/GenBank/DDBJ whole genome shotgun (WGS) entry which is preliminary data.</text>
</comment>
<evidence type="ECO:0000313" key="12">
    <source>
        <dbReference type="Proteomes" id="UP000583387"/>
    </source>
</evidence>
<dbReference type="EMBL" id="CAJFCI010000088">
    <property type="protein sequence ID" value="CAD5110449.1"/>
    <property type="molecule type" value="Genomic_DNA"/>
</dbReference>
<dbReference type="InterPro" id="IPR003661">
    <property type="entry name" value="HisK_dim/P_dom"/>
</dbReference>
<feature type="domain" description="Histidine kinase" evidence="10">
    <location>
        <begin position="276"/>
        <end position="482"/>
    </location>
</feature>
<dbReference type="EC" id="2.7.13.3" evidence="2"/>
<evidence type="ECO:0000256" key="5">
    <source>
        <dbReference type="ARBA" id="ARBA00022741"/>
    </source>
</evidence>
<evidence type="ECO:0000256" key="2">
    <source>
        <dbReference type="ARBA" id="ARBA00012438"/>
    </source>
</evidence>
<dbReference type="GO" id="GO:0005524">
    <property type="term" value="F:ATP binding"/>
    <property type="evidence" value="ECO:0007669"/>
    <property type="project" value="UniProtKB-KW"/>
</dbReference>
<dbReference type="SUPFAM" id="SSF47384">
    <property type="entry name" value="Homodimeric domain of signal transducing histidine kinase"/>
    <property type="match status" value="1"/>
</dbReference>
<evidence type="ECO:0000256" key="3">
    <source>
        <dbReference type="ARBA" id="ARBA00022553"/>
    </source>
</evidence>
<accession>A0A7U7ESP1</accession>
<dbReference type="InterPro" id="IPR004358">
    <property type="entry name" value="Sig_transdc_His_kin-like_C"/>
</dbReference>
<feature type="transmembrane region" description="Helical" evidence="9">
    <location>
        <begin position="225"/>
        <end position="247"/>
    </location>
</feature>
<dbReference type="Proteomes" id="UP000583387">
    <property type="component" value="Unassembled WGS sequence"/>
</dbReference>
<protein>
    <recommendedName>
        <fullName evidence="2">histidine kinase</fullName>
        <ecNumber evidence="2">2.7.13.3</ecNumber>
    </recommendedName>
</protein>
<gene>
    <name evidence="11" type="primary">sasA_13</name>
    <name evidence="11" type="ORF">PSEWESI4_04772</name>
</gene>
<organism evidence="11 12">
    <name type="scientific">Zestomonas carbonaria</name>
    <dbReference type="NCBI Taxonomy" id="2762745"/>
    <lineage>
        <taxon>Bacteria</taxon>
        <taxon>Pseudomonadati</taxon>
        <taxon>Pseudomonadota</taxon>
        <taxon>Gammaproteobacteria</taxon>
        <taxon>Pseudomonadales</taxon>
        <taxon>Pseudomonadaceae</taxon>
        <taxon>Zestomonas</taxon>
    </lineage>
</organism>
<dbReference type="Gene3D" id="1.10.287.130">
    <property type="match status" value="1"/>
</dbReference>
<evidence type="ECO:0000259" key="10">
    <source>
        <dbReference type="PROSITE" id="PS50109"/>
    </source>
</evidence>
<keyword evidence="9" id="KW-0812">Transmembrane</keyword>
<dbReference type="InterPro" id="IPR036890">
    <property type="entry name" value="HATPase_C_sf"/>
</dbReference>
<dbReference type="InterPro" id="IPR005467">
    <property type="entry name" value="His_kinase_dom"/>
</dbReference>
<dbReference type="SUPFAM" id="SSF55874">
    <property type="entry name" value="ATPase domain of HSP90 chaperone/DNA topoisomerase II/histidine kinase"/>
    <property type="match status" value="1"/>
</dbReference>
<evidence type="ECO:0000256" key="9">
    <source>
        <dbReference type="SAM" id="Phobius"/>
    </source>
</evidence>
<dbReference type="SMART" id="SM00387">
    <property type="entry name" value="HATPase_c"/>
    <property type="match status" value="1"/>
</dbReference>
<reference evidence="11 12" key="1">
    <citation type="submission" date="2020-08" db="EMBL/GenBank/DDBJ databases">
        <authorList>
            <person name="Criscuolo A."/>
        </authorList>
    </citation>
    <scope>NUCLEOTIDE SEQUENCE [LARGE SCALE GENOMIC DNA]</scope>
    <source>
        <strain evidence="11">CIP111764</strain>
    </source>
</reference>
<keyword evidence="5" id="KW-0547">Nucleotide-binding</keyword>
<dbReference type="PANTHER" id="PTHR43065">
    <property type="entry name" value="SENSOR HISTIDINE KINASE"/>
    <property type="match status" value="1"/>
</dbReference>
<evidence type="ECO:0000256" key="6">
    <source>
        <dbReference type="ARBA" id="ARBA00022777"/>
    </source>
</evidence>
<dbReference type="PRINTS" id="PR00344">
    <property type="entry name" value="BCTRLSENSOR"/>
</dbReference>
<dbReference type="PANTHER" id="PTHR43065:SF10">
    <property type="entry name" value="PEROXIDE STRESS-ACTIVATED HISTIDINE KINASE MAK3"/>
    <property type="match status" value="1"/>
</dbReference>
<dbReference type="AlphaFoldDB" id="A0A7U7ESP1"/>
<keyword evidence="9" id="KW-0472">Membrane</keyword>
<dbReference type="Pfam" id="PF02518">
    <property type="entry name" value="HATPase_c"/>
    <property type="match status" value="1"/>
</dbReference>
<name>A0A7U7ESP1_9GAMM</name>
<dbReference type="InterPro" id="IPR003594">
    <property type="entry name" value="HATPase_dom"/>
</dbReference>
<evidence type="ECO:0000256" key="7">
    <source>
        <dbReference type="ARBA" id="ARBA00022840"/>
    </source>
</evidence>
<evidence type="ECO:0000256" key="8">
    <source>
        <dbReference type="ARBA" id="ARBA00023012"/>
    </source>
</evidence>
<keyword evidence="7" id="KW-0067">ATP-binding</keyword>